<keyword evidence="6" id="KW-1185">Reference proteome</keyword>
<comment type="caution">
    <text evidence="5">The sequence shown here is derived from an EMBL/GenBank/DDBJ whole genome shotgun (WGS) entry which is preliminary data.</text>
</comment>
<dbReference type="InterPro" id="IPR035979">
    <property type="entry name" value="RBD_domain_sf"/>
</dbReference>
<dbReference type="GO" id="GO:0005737">
    <property type="term" value="C:cytoplasm"/>
    <property type="evidence" value="ECO:0007669"/>
    <property type="project" value="TreeGrafter"/>
</dbReference>
<reference evidence="5 6" key="1">
    <citation type="journal article" name="Sci. Rep.">
        <title>Genome-scale phylogenetic analyses confirm Olpidium as the closest living zoosporic fungus to the non-flagellated, terrestrial fungi.</title>
        <authorList>
            <person name="Chang Y."/>
            <person name="Rochon D."/>
            <person name="Sekimoto S."/>
            <person name="Wang Y."/>
            <person name="Chovatia M."/>
            <person name="Sandor L."/>
            <person name="Salamov A."/>
            <person name="Grigoriev I.V."/>
            <person name="Stajich J.E."/>
            <person name="Spatafora J.W."/>
        </authorList>
    </citation>
    <scope>NUCLEOTIDE SEQUENCE [LARGE SCALE GENOMIC DNA]</scope>
    <source>
        <strain evidence="5">S191</strain>
    </source>
</reference>
<evidence type="ECO:0000256" key="3">
    <source>
        <dbReference type="SAM" id="MobiDB-lite"/>
    </source>
</evidence>
<feature type="compositionally biased region" description="Basic and acidic residues" evidence="3">
    <location>
        <begin position="213"/>
        <end position="227"/>
    </location>
</feature>
<evidence type="ECO:0000256" key="2">
    <source>
        <dbReference type="PROSITE-ProRule" id="PRU00176"/>
    </source>
</evidence>
<sequence>MSAVRRVPAAAAAAAAAATAAAATERAAGRAQTCSGTAAPPFADSRVWATAGAASAATRAALASGRAVAFVGGASRTADAPPGSGREDPREISAAAEREAGGRGARTGAATPRGVPGARRRWRNLRARWSRGGGGGRASPEACPCRPKAAVSLRTPCAAVSGTTTLPTPASRSARQAGLARWTSRLPPPARRAAFSSCRERDQGAAAGADGKPLARQEARQEPVEQPDRVATVALPHTEHSTLRERLGVFIDNLPSQATAEDLGLHFSRFGRIEEVRLYNSSGSTGGYGVVQFQNAAHAQRAAAETNPTEYQCRLAPVQSTPRPFRSSASARGHAARHQPARIVVAHLPFDVTVKELRAYFSAFGEVQYVHLPKQRKGKPPRAYVIVSFSTTEGARKAAAEAHGKELRNHVLYVKVLDDRARRTHADREVTKRATVRVVNLHPRATAERLQGFLGVFGEVEEVVLPVDPADGSACGYALARFVRPVDADTAVREGSGAEFLGRPVIITRSRGGARAGGREAAAAAAAAEVDEAPPAADVRSVYVSNLPKTAGAGDVGGHFRRFGEVAAVHLPPSKLDGLPVGYGFVDFATPEEARAAVEKADGTEFAGRTIRVRLEKTRTAAAGEGYGEGRRRRGSRPPRRETPGPGEDRDARDAAAAAADGGLGGTSRA</sequence>
<dbReference type="InterPro" id="IPR000504">
    <property type="entry name" value="RRM_dom"/>
</dbReference>
<feature type="domain" description="RRM" evidence="4">
    <location>
        <begin position="540"/>
        <end position="618"/>
    </location>
</feature>
<dbReference type="Proteomes" id="UP000673691">
    <property type="component" value="Unassembled WGS sequence"/>
</dbReference>
<dbReference type="Gene3D" id="3.30.70.330">
    <property type="match status" value="4"/>
</dbReference>
<dbReference type="PROSITE" id="PS50102">
    <property type="entry name" value="RRM"/>
    <property type="match status" value="4"/>
</dbReference>
<gene>
    <name evidence="5" type="ORF">BJ554DRAFT_1265</name>
</gene>
<proteinExistence type="predicted"/>
<dbReference type="SUPFAM" id="SSF54928">
    <property type="entry name" value="RNA-binding domain, RBD"/>
    <property type="match status" value="3"/>
</dbReference>
<dbReference type="CDD" id="cd00590">
    <property type="entry name" value="RRM_SF"/>
    <property type="match status" value="4"/>
</dbReference>
<dbReference type="SMART" id="SM00360">
    <property type="entry name" value="RRM"/>
    <property type="match status" value="4"/>
</dbReference>
<dbReference type="PANTHER" id="PTHR23003">
    <property type="entry name" value="RNA RECOGNITION MOTIF RRM DOMAIN CONTAINING PROTEIN"/>
    <property type="match status" value="1"/>
</dbReference>
<feature type="domain" description="RRM" evidence="4">
    <location>
        <begin position="341"/>
        <end position="419"/>
    </location>
</feature>
<organism evidence="5 6">
    <name type="scientific">Olpidium bornovanus</name>
    <dbReference type="NCBI Taxonomy" id="278681"/>
    <lineage>
        <taxon>Eukaryota</taxon>
        <taxon>Fungi</taxon>
        <taxon>Fungi incertae sedis</taxon>
        <taxon>Olpidiomycota</taxon>
        <taxon>Olpidiomycotina</taxon>
        <taxon>Olpidiomycetes</taxon>
        <taxon>Olpidiales</taxon>
        <taxon>Olpidiaceae</taxon>
        <taxon>Olpidium</taxon>
    </lineage>
</organism>
<feature type="compositionally biased region" description="Basic and acidic residues" evidence="3">
    <location>
        <begin position="85"/>
        <end position="101"/>
    </location>
</feature>
<evidence type="ECO:0000313" key="5">
    <source>
        <dbReference type="EMBL" id="KAG5458495.1"/>
    </source>
</evidence>
<dbReference type="OrthoDB" id="407442at2759"/>
<name>A0A8H8DHC1_9FUNG</name>
<keyword evidence="1 2" id="KW-0694">RNA-binding</keyword>
<evidence type="ECO:0000259" key="4">
    <source>
        <dbReference type="PROSITE" id="PS50102"/>
    </source>
</evidence>
<feature type="region of interest" description="Disordered" evidence="3">
    <location>
        <begin position="160"/>
        <end position="227"/>
    </location>
</feature>
<protein>
    <recommendedName>
        <fullName evidence="4">RRM domain-containing protein</fullName>
    </recommendedName>
</protein>
<accession>A0A8H8DHC1</accession>
<feature type="region of interest" description="Disordered" evidence="3">
    <location>
        <begin position="617"/>
        <end position="670"/>
    </location>
</feature>
<dbReference type="Pfam" id="PF00076">
    <property type="entry name" value="RRM_1"/>
    <property type="match status" value="4"/>
</dbReference>
<dbReference type="GO" id="GO:0005634">
    <property type="term" value="C:nucleus"/>
    <property type="evidence" value="ECO:0007669"/>
    <property type="project" value="TreeGrafter"/>
</dbReference>
<feature type="compositionally biased region" description="Basic and acidic residues" evidence="3">
    <location>
        <begin position="639"/>
        <end position="654"/>
    </location>
</feature>
<feature type="domain" description="RRM" evidence="4">
    <location>
        <begin position="247"/>
        <end position="323"/>
    </location>
</feature>
<evidence type="ECO:0000313" key="6">
    <source>
        <dbReference type="Proteomes" id="UP000673691"/>
    </source>
</evidence>
<dbReference type="AlphaFoldDB" id="A0A8H8DHC1"/>
<dbReference type="GO" id="GO:0003729">
    <property type="term" value="F:mRNA binding"/>
    <property type="evidence" value="ECO:0007669"/>
    <property type="project" value="TreeGrafter"/>
</dbReference>
<dbReference type="EMBL" id="JAEFCI010008387">
    <property type="protein sequence ID" value="KAG5458495.1"/>
    <property type="molecule type" value="Genomic_DNA"/>
</dbReference>
<evidence type="ECO:0000256" key="1">
    <source>
        <dbReference type="ARBA" id="ARBA00022884"/>
    </source>
</evidence>
<dbReference type="InterPro" id="IPR050374">
    <property type="entry name" value="RRT5_SRSF_SR"/>
</dbReference>
<feature type="region of interest" description="Disordered" evidence="3">
    <location>
        <begin position="75"/>
        <end position="122"/>
    </location>
</feature>
<dbReference type="InterPro" id="IPR012677">
    <property type="entry name" value="Nucleotide-bd_a/b_plait_sf"/>
</dbReference>
<feature type="domain" description="RRM" evidence="4">
    <location>
        <begin position="434"/>
        <end position="512"/>
    </location>
</feature>
<feature type="compositionally biased region" description="Polar residues" evidence="3">
    <location>
        <begin position="161"/>
        <end position="174"/>
    </location>
</feature>